<evidence type="ECO:0000313" key="3">
    <source>
        <dbReference type="Proteomes" id="UP000041254"/>
    </source>
</evidence>
<dbReference type="InParanoid" id="A0A0G4F047"/>
<organism evidence="2 3">
    <name type="scientific">Vitrella brassicaformis (strain CCMP3155)</name>
    <dbReference type="NCBI Taxonomy" id="1169540"/>
    <lineage>
        <taxon>Eukaryota</taxon>
        <taxon>Sar</taxon>
        <taxon>Alveolata</taxon>
        <taxon>Colpodellida</taxon>
        <taxon>Vitrellaceae</taxon>
        <taxon>Vitrella</taxon>
    </lineage>
</organism>
<feature type="transmembrane region" description="Helical" evidence="1">
    <location>
        <begin position="9"/>
        <end position="28"/>
    </location>
</feature>
<keyword evidence="1" id="KW-0472">Membrane</keyword>
<gene>
    <name evidence="2" type="ORF">Vbra_21133</name>
</gene>
<keyword evidence="1" id="KW-0812">Transmembrane</keyword>
<reference evidence="2 3" key="1">
    <citation type="submission" date="2014-11" db="EMBL/GenBank/DDBJ databases">
        <authorList>
            <person name="Zhu J."/>
            <person name="Qi W."/>
            <person name="Song R."/>
        </authorList>
    </citation>
    <scope>NUCLEOTIDE SEQUENCE [LARGE SCALE GENOMIC DNA]</scope>
</reference>
<dbReference type="AlphaFoldDB" id="A0A0G4F047"/>
<evidence type="ECO:0000313" key="2">
    <source>
        <dbReference type="EMBL" id="CEM04465.1"/>
    </source>
</evidence>
<protein>
    <submittedName>
        <fullName evidence="2">Uncharacterized protein</fullName>
    </submittedName>
</protein>
<keyword evidence="1" id="KW-1133">Transmembrane helix</keyword>
<accession>A0A0G4F047</accession>
<feature type="transmembrane region" description="Helical" evidence="1">
    <location>
        <begin position="34"/>
        <end position="54"/>
    </location>
</feature>
<dbReference type="EMBL" id="CDMY01000352">
    <property type="protein sequence ID" value="CEM04465.1"/>
    <property type="molecule type" value="Genomic_DNA"/>
</dbReference>
<evidence type="ECO:0000256" key="1">
    <source>
        <dbReference type="SAM" id="Phobius"/>
    </source>
</evidence>
<dbReference type="Proteomes" id="UP000041254">
    <property type="component" value="Unassembled WGS sequence"/>
</dbReference>
<sequence>MVFKGWRAVLLFPLSIIPAAGILSFFYMGHTHEMSLALLLEIFFAGFVEIGLVAECLNNNIRRLCESMLHGFKG</sequence>
<dbReference type="VEuPathDB" id="CryptoDB:Vbra_21133"/>
<name>A0A0G4F047_VITBC</name>
<keyword evidence="3" id="KW-1185">Reference proteome</keyword>
<proteinExistence type="predicted"/>